<evidence type="ECO:0000313" key="1">
    <source>
        <dbReference type="EMBL" id="SPP93938.1"/>
    </source>
</evidence>
<proteinExistence type="predicted"/>
<dbReference type="EMBL" id="LS398110">
    <property type="protein sequence ID" value="SPP93938.1"/>
    <property type="molecule type" value="Genomic_DNA"/>
</dbReference>
<accession>A0A2U3PXV8</accession>
<sequence>MTTAKAVCPLRRYLRARVRAALLYPDTTGRPVPALPSGLNFPEFSFAIP</sequence>
<name>A0A2U3PXV8_9BRAD</name>
<reference evidence="1 2" key="1">
    <citation type="submission" date="2018-03" db="EMBL/GenBank/DDBJ databases">
        <authorList>
            <person name="Gully D."/>
        </authorList>
    </citation>
    <scope>NUCLEOTIDE SEQUENCE [LARGE SCALE GENOMIC DNA]</scope>
    <source>
        <strain evidence="1">ORS3257</strain>
    </source>
</reference>
<dbReference type="KEGG" id="bvz:BRAD3257_2883"/>
<evidence type="ECO:0000313" key="2">
    <source>
        <dbReference type="Proteomes" id="UP000246085"/>
    </source>
</evidence>
<dbReference type="AlphaFoldDB" id="A0A2U3PXV8"/>
<dbReference type="Proteomes" id="UP000246085">
    <property type="component" value="Chromosome BRAD3257"/>
</dbReference>
<protein>
    <submittedName>
        <fullName evidence="1">Uncharacterized protein</fullName>
    </submittedName>
</protein>
<organism evidence="1 2">
    <name type="scientific">Bradyrhizobium vignae</name>
    <dbReference type="NCBI Taxonomy" id="1549949"/>
    <lineage>
        <taxon>Bacteria</taxon>
        <taxon>Pseudomonadati</taxon>
        <taxon>Pseudomonadota</taxon>
        <taxon>Alphaproteobacteria</taxon>
        <taxon>Hyphomicrobiales</taxon>
        <taxon>Nitrobacteraceae</taxon>
        <taxon>Bradyrhizobium</taxon>
    </lineage>
</organism>
<gene>
    <name evidence="1" type="ORF">BRAD3257_2883</name>
</gene>